<gene>
    <name evidence="2" type="ORF">PVAND_003328</name>
</gene>
<evidence type="ECO:0000313" key="2">
    <source>
        <dbReference type="EMBL" id="KAG5673267.1"/>
    </source>
</evidence>
<dbReference type="AlphaFoldDB" id="A0A9J6BUS6"/>
<dbReference type="PANTHER" id="PTHR21028:SF2">
    <property type="entry name" value="CYTH DOMAIN-CONTAINING PROTEIN"/>
    <property type="match status" value="1"/>
</dbReference>
<dbReference type="InterPro" id="IPR008173">
    <property type="entry name" value="Adenylyl_cyclase_CyaB"/>
</dbReference>
<reference evidence="2" key="1">
    <citation type="submission" date="2021-03" db="EMBL/GenBank/DDBJ databases">
        <title>Chromosome level genome of the anhydrobiotic midge Polypedilum vanderplanki.</title>
        <authorList>
            <person name="Yoshida Y."/>
            <person name="Kikawada T."/>
            <person name="Gusev O."/>
        </authorList>
    </citation>
    <scope>NUCLEOTIDE SEQUENCE</scope>
    <source>
        <strain evidence="2">NIAS01</strain>
        <tissue evidence="2">Whole body or cell culture</tissue>
    </source>
</reference>
<dbReference type="PROSITE" id="PS51707">
    <property type="entry name" value="CYTH"/>
    <property type="match status" value="1"/>
</dbReference>
<accession>A0A9J6BUS6</accession>
<dbReference type="Pfam" id="PF01928">
    <property type="entry name" value="CYTH"/>
    <property type="match status" value="1"/>
</dbReference>
<keyword evidence="3" id="KW-1185">Reference proteome</keyword>
<dbReference type="InterPro" id="IPR023577">
    <property type="entry name" value="CYTH_domain"/>
</dbReference>
<dbReference type="Proteomes" id="UP001107558">
    <property type="component" value="Chromosome 3"/>
</dbReference>
<dbReference type="PANTHER" id="PTHR21028">
    <property type="entry name" value="SI:CH211-156B7.4"/>
    <property type="match status" value="1"/>
</dbReference>
<sequence>MSRDNCRNIEIKAKLSDENEFNEKVKIAANLIGNKETEILKQHDVFFKVPQGRLKLRYEEGKTPKLIQYARDNITGPKLSKFDILEVKDGELFEKMMNASIGTLGILDKTRHLFMYERTRIHLDKVKNGNNAVYYGLEFEVMLNPDENIETGNKVAEELMEKFKLKKEQLMEGSYFEILNS</sequence>
<name>A0A9J6BUS6_POLVA</name>
<dbReference type="CDD" id="cd07890">
    <property type="entry name" value="CYTH-like_AC_IV-like"/>
    <property type="match status" value="1"/>
</dbReference>
<dbReference type="EMBL" id="JADBJN010000003">
    <property type="protein sequence ID" value="KAG5673267.1"/>
    <property type="molecule type" value="Genomic_DNA"/>
</dbReference>
<evidence type="ECO:0000259" key="1">
    <source>
        <dbReference type="PROSITE" id="PS51707"/>
    </source>
</evidence>
<protein>
    <recommendedName>
        <fullName evidence="1">CYTH domain-containing protein</fullName>
    </recommendedName>
</protein>
<comment type="caution">
    <text evidence="2">The sequence shown here is derived from an EMBL/GenBank/DDBJ whole genome shotgun (WGS) entry which is preliminary data.</text>
</comment>
<dbReference type="OrthoDB" id="6159137at2759"/>
<feature type="domain" description="CYTH" evidence="1">
    <location>
        <begin position="6"/>
        <end position="181"/>
    </location>
</feature>
<proteinExistence type="predicted"/>
<dbReference type="Gene3D" id="2.40.320.10">
    <property type="entry name" value="Hypothetical Protein Pfu-838710-001"/>
    <property type="match status" value="1"/>
</dbReference>
<dbReference type="SUPFAM" id="SSF55154">
    <property type="entry name" value="CYTH-like phosphatases"/>
    <property type="match status" value="1"/>
</dbReference>
<dbReference type="GO" id="GO:0016462">
    <property type="term" value="F:pyrophosphatase activity"/>
    <property type="evidence" value="ECO:0007669"/>
    <property type="project" value="UniProtKB-ARBA"/>
</dbReference>
<organism evidence="2 3">
    <name type="scientific">Polypedilum vanderplanki</name>
    <name type="common">Sleeping chironomid midge</name>
    <dbReference type="NCBI Taxonomy" id="319348"/>
    <lineage>
        <taxon>Eukaryota</taxon>
        <taxon>Metazoa</taxon>
        <taxon>Ecdysozoa</taxon>
        <taxon>Arthropoda</taxon>
        <taxon>Hexapoda</taxon>
        <taxon>Insecta</taxon>
        <taxon>Pterygota</taxon>
        <taxon>Neoptera</taxon>
        <taxon>Endopterygota</taxon>
        <taxon>Diptera</taxon>
        <taxon>Nematocera</taxon>
        <taxon>Chironomoidea</taxon>
        <taxon>Chironomidae</taxon>
        <taxon>Chironominae</taxon>
        <taxon>Polypedilum</taxon>
        <taxon>Polypedilum</taxon>
    </lineage>
</organism>
<evidence type="ECO:0000313" key="3">
    <source>
        <dbReference type="Proteomes" id="UP001107558"/>
    </source>
</evidence>
<dbReference type="InterPro" id="IPR033469">
    <property type="entry name" value="CYTH-like_dom_sf"/>
</dbReference>